<sequence length="117" mass="12981">MQIIGYPEDRVDFVSKSGSADSIYFGDSEKKVEDFFGPSHTQLDDAVQYFNNSVTIHFEDGKVSAVTVDPRKSDENIEVYVGKEKLTGLSPGELEEAVKNHGVAVHFGEELQTFTFS</sequence>
<evidence type="ECO:0000313" key="2">
    <source>
        <dbReference type="Proteomes" id="UP001220064"/>
    </source>
</evidence>
<reference evidence="1 2" key="1">
    <citation type="submission" date="2020-10" db="EMBL/GenBank/DDBJ databases">
        <title>Complete genome sequence of Corynebacterium massiliense DSM 45435, type strain of Corynebacterium massiliense.</title>
        <authorList>
            <person name="Busche T."/>
            <person name="Kalinowski J."/>
            <person name="Ruckert C."/>
        </authorList>
    </citation>
    <scope>NUCLEOTIDE SEQUENCE [LARGE SCALE GENOMIC DNA]</scope>
    <source>
        <strain evidence="1 2">DSM 45435</strain>
    </source>
</reference>
<keyword evidence="2" id="KW-1185">Reference proteome</keyword>
<evidence type="ECO:0008006" key="3">
    <source>
        <dbReference type="Google" id="ProtNLM"/>
    </source>
</evidence>
<proteinExistence type="predicted"/>
<dbReference type="RefSeq" id="WP_022862765.1">
    <property type="nucleotide sequence ID" value="NZ_ATVG01000004.1"/>
</dbReference>
<gene>
    <name evidence="1" type="ORF">CMASS_03820</name>
</gene>
<protein>
    <recommendedName>
        <fullName evidence="3">KTSC domain-containing protein</fullName>
    </recommendedName>
</protein>
<organism evidence="1 2">
    <name type="scientific">Corynebacterium massiliense DSM 45435</name>
    <dbReference type="NCBI Taxonomy" id="1121364"/>
    <lineage>
        <taxon>Bacteria</taxon>
        <taxon>Bacillati</taxon>
        <taxon>Actinomycetota</taxon>
        <taxon>Actinomycetes</taxon>
        <taxon>Mycobacteriales</taxon>
        <taxon>Corynebacteriaceae</taxon>
        <taxon>Corynebacterium</taxon>
    </lineage>
</organism>
<accession>A0ABY7U750</accession>
<evidence type="ECO:0000313" key="1">
    <source>
        <dbReference type="EMBL" id="WCZ32216.1"/>
    </source>
</evidence>
<dbReference type="Proteomes" id="UP001220064">
    <property type="component" value="Chromosome"/>
</dbReference>
<name>A0ABY7U750_9CORY</name>
<dbReference type="EMBL" id="CP063189">
    <property type="protein sequence ID" value="WCZ32216.1"/>
    <property type="molecule type" value="Genomic_DNA"/>
</dbReference>